<dbReference type="EMBL" id="KF901147">
    <property type="protein sequence ID" value="AIF19788.1"/>
    <property type="molecule type" value="Genomic_DNA"/>
</dbReference>
<proteinExistence type="predicted"/>
<evidence type="ECO:0000313" key="1">
    <source>
        <dbReference type="EMBL" id="AIF19788.1"/>
    </source>
</evidence>
<accession>A0A075I181</accession>
<sequence>MEIATFDTERFRKDGEIFSREIHDNERILFHGTTSICEENILNNGLTSNLSDNSILSTITSIIEQFEKMAWAGDDAGGFLVLKYYSKESDYRKSGKKPIFFKHELSTACLYATIDFAGGESSRAIRKSLSDLEKYCNNDELRSEHLQKLWRKLVKNSSWLEVLPRKFRKTNAKNVTPEIYSEVWDFMKNNWPTMLEQWPPCSHQLPPHLPKIEPIQKFLNQMKEVNVKANYPIINYQYGVIFAIKMNNEDFHTLENWGEQGIVSFQSIGPEKIVGICRTDEISYALWEEVKMSTVVNNRHQDRIRNQIKLYQKTQSQK</sequence>
<organism evidence="1">
    <name type="scientific">uncultured marine group II/III euryarchaeote KM3_87_G01</name>
    <dbReference type="NCBI Taxonomy" id="1456533"/>
    <lineage>
        <taxon>Archaea</taxon>
        <taxon>Methanobacteriati</taxon>
        <taxon>Methanobacteriota</taxon>
        <taxon>environmental samples</taxon>
    </lineage>
</organism>
<name>A0A075I181_9EURY</name>
<dbReference type="AlphaFoldDB" id="A0A075I181"/>
<reference evidence="1" key="1">
    <citation type="journal article" date="2014" name="Genome Biol. Evol.">
        <title>Pangenome evidence for extensive interdomain horizontal transfer affecting lineage core and shell genes in uncultured planktonic thaumarchaeota and euryarchaeota.</title>
        <authorList>
            <person name="Deschamps P."/>
            <person name="Zivanovic Y."/>
            <person name="Moreira D."/>
            <person name="Rodriguez-Valera F."/>
            <person name="Lopez-Garcia P."/>
        </authorList>
    </citation>
    <scope>NUCLEOTIDE SEQUENCE</scope>
</reference>
<protein>
    <submittedName>
        <fullName evidence="1">Uncharacterized protein</fullName>
    </submittedName>
</protein>